<accession>A0A5C6ZW65</accession>
<dbReference type="Gene3D" id="3.60.20.30">
    <property type="entry name" value="(Glycosyl)asparaginase"/>
    <property type="match status" value="1"/>
</dbReference>
<evidence type="ECO:0000256" key="7">
    <source>
        <dbReference type="PIRSR" id="PIRSR600246-3"/>
    </source>
</evidence>
<evidence type="ECO:0000256" key="3">
    <source>
        <dbReference type="ARBA" id="ARBA00022813"/>
    </source>
</evidence>
<proteinExistence type="predicted"/>
<name>A0A5C6ZW65_9FLAO</name>
<reference evidence="8 9" key="1">
    <citation type="submission" date="2019-08" db="EMBL/GenBank/DDBJ databases">
        <title>Genome sequence of Gillisia hiemivivida IC154 (type strain).</title>
        <authorList>
            <person name="Bowman J.P."/>
        </authorList>
    </citation>
    <scope>NUCLEOTIDE SEQUENCE [LARGE SCALE GENOMIC DNA]</scope>
    <source>
        <strain evidence="8 9">IC154</strain>
    </source>
</reference>
<evidence type="ECO:0000313" key="9">
    <source>
        <dbReference type="Proteomes" id="UP000321367"/>
    </source>
</evidence>
<keyword evidence="1" id="KW-0645">Protease</keyword>
<sequence length="367" mass="39677">MKKILLLLSITLCLACNNASEERKPIDKPQKKTTSDKVEADNFGIAIHGGAGTILKENMSDSLETAYKAVLEEAVRAGHEILANGGTSIDAIQRTINIMEDSPLFNAGKGAVFTNQETNEMDAAIMDGETLNAGAVAGVTTVKNPINLAFQVMENSPHVLLSGKGAEQFAKERELEIVDPSYFYTENRFQSLQRVKEAEKMKADSTDNRTAFYDPYIKESKFGTVGCVALDKNGNIAAGTSTGGMTNKKWNRIGDVPIIGAGTYANNATCAVSGTGWGEYFMRGVVAYDISAMMEYKKMSLEEAARKVIQGKLTELGGEGGIIAIDNKGNIAMEFNSAGMYRAAMNKKGDLTIGIYKENENLEEVNK</sequence>
<feature type="binding site" evidence="6">
    <location>
        <begin position="252"/>
        <end position="255"/>
    </location>
    <ligand>
        <name>substrate</name>
    </ligand>
</feature>
<dbReference type="EMBL" id="VORY01000010">
    <property type="protein sequence ID" value="TXD93518.1"/>
    <property type="molecule type" value="Genomic_DNA"/>
</dbReference>
<feature type="active site" description="Nucleophile" evidence="5">
    <location>
        <position position="224"/>
    </location>
</feature>
<dbReference type="PANTHER" id="PTHR10188">
    <property type="entry name" value="L-ASPARAGINASE"/>
    <property type="match status" value="1"/>
</dbReference>
<keyword evidence="2" id="KW-0378">Hydrolase</keyword>
<dbReference type="PANTHER" id="PTHR10188:SF6">
    <property type="entry name" value="N(4)-(BETA-N-ACETYLGLUCOSAMINYL)-L-ASPARAGINASE"/>
    <property type="match status" value="1"/>
</dbReference>
<dbReference type="Pfam" id="PF01112">
    <property type="entry name" value="Asparaginase_2"/>
    <property type="match status" value="1"/>
</dbReference>
<feature type="binding site" evidence="6">
    <location>
        <begin position="275"/>
        <end position="278"/>
    </location>
    <ligand>
        <name>substrate</name>
    </ligand>
</feature>
<dbReference type="AlphaFoldDB" id="A0A5C6ZW65"/>
<evidence type="ECO:0000256" key="4">
    <source>
        <dbReference type="ARBA" id="ARBA00069124"/>
    </source>
</evidence>
<evidence type="ECO:0000256" key="2">
    <source>
        <dbReference type="ARBA" id="ARBA00022801"/>
    </source>
</evidence>
<dbReference type="Proteomes" id="UP000321367">
    <property type="component" value="Unassembled WGS sequence"/>
</dbReference>
<dbReference type="SUPFAM" id="SSF56235">
    <property type="entry name" value="N-terminal nucleophile aminohydrolases (Ntn hydrolases)"/>
    <property type="match status" value="1"/>
</dbReference>
<dbReference type="GO" id="GO:0016811">
    <property type="term" value="F:hydrolase activity, acting on carbon-nitrogen (but not peptide) bonds, in linear amides"/>
    <property type="evidence" value="ECO:0007669"/>
    <property type="project" value="UniProtKB-ARBA"/>
</dbReference>
<evidence type="ECO:0000256" key="1">
    <source>
        <dbReference type="ARBA" id="ARBA00022670"/>
    </source>
</evidence>
<protein>
    <recommendedName>
        <fullName evidence="4">Isoaspartyl peptidase</fullName>
    </recommendedName>
</protein>
<keyword evidence="9" id="KW-1185">Reference proteome</keyword>
<evidence type="ECO:0000256" key="6">
    <source>
        <dbReference type="PIRSR" id="PIRSR600246-2"/>
    </source>
</evidence>
<dbReference type="FunFam" id="3.60.20.30:FF:000001">
    <property type="entry name" value="Isoaspartyl peptidase/L-asparaginase"/>
    <property type="match status" value="1"/>
</dbReference>
<dbReference type="OrthoDB" id="9780217at2"/>
<dbReference type="GO" id="GO:0008233">
    <property type="term" value="F:peptidase activity"/>
    <property type="evidence" value="ECO:0007669"/>
    <property type="project" value="UniProtKB-KW"/>
</dbReference>
<evidence type="ECO:0000256" key="5">
    <source>
        <dbReference type="PIRSR" id="PIRSR600246-1"/>
    </source>
</evidence>
<dbReference type="CDD" id="cd04701">
    <property type="entry name" value="Asparaginase_2"/>
    <property type="match status" value="1"/>
</dbReference>
<keyword evidence="3" id="KW-0068">Autocatalytic cleavage</keyword>
<evidence type="ECO:0000313" key="8">
    <source>
        <dbReference type="EMBL" id="TXD93518.1"/>
    </source>
</evidence>
<organism evidence="8 9">
    <name type="scientific">Gillisia hiemivivida</name>
    <dbReference type="NCBI Taxonomy" id="291190"/>
    <lineage>
        <taxon>Bacteria</taxon>
        <taxon>Pseudomonadati</taxon>
        <taxon>Bacteroidota</taxon>
        <taxon>Flavobacteriia</taxon>
        <taxon>Flavobacteriales</taxon>
        <taxon>Flavobacteriaceae</taxon>
        <taxon>Gillisia</taxon>
    </lineage>
</organism>
<comment type="caution">
    <text evidence="8">The sequence shown here is derived from an EMBL/GenBank/DDBJ whole genome shotgun (WGS) entry which is preliminary data.</text>
</comment>
<dbReference type="GO" id="GO:0006508">
    <property type="term" value="P:proteolysis"/>
    <property type="evidence" value="ECO:0007669"/>
    <property type="project" value="UniProtKB-KW"/>
</dbReference>
<feature type="site" description="Cleavage; by autolysis" evidence="7">
    <location>
        <begin position="223"/>
        <end position="224"/>
    </location>
</feature>
<dbReference type="RefSeq" id="WP_146932559.1">
    <property type="nucleotide sequence ID" value="NZ_CBCSHZ010000013.1"/>
</dbReference>
<gene>
    <name evidence="8" type="ORF">ES724_09880</name>
</gene>
<dbReference type="InterPro" id="IPR029055">
    <property type="entry name" value="Ntn_hydrolases_N"/>
</dbReference>
<dbReference type="InterPro" id="IPR000246">
    <property type="entry name" value="Peptidase_T2"/>
</dbReference>